<keyword evidence="1" id="KW-0472">Membrane</keyword>
<dbReference type="AlphaFoldDB" id="A0A1X7BMW4"/>
<gene>
    <name evidence="3" type="ORF">ROA7745_00777</name>
</gene>
<keyword evidence="4" id="KW-1185">Reference proteome</keyword>
<keyword evidence="2" id="KW-0732">Signal</keyword>
<accession>A0A1X7BMW4</accession>
<proteinExistence type="predicted"/>
<feature type="signal peptide" evidence="2">
    <location>
        <begin position="1"/>
        <end position="22"/>
    </location>
</feature>
<organism evidence="3 4">
    <name type="scientific">Roseovarius aestuarii</name>
    <dbReference type="NCBI Taxonomy" id="475083"/>
    <lineage>
        <taxon>Bacteria</taxon>
        <taxon>Pseudomonadati</taxon>
        <taxon>Pseudomonadota</taxon>
        <taxon>Alphaproteobacteria</taxon>
        <taxon>Rhodobacterales</taxon>
        <taxon>Roseobacteraceae</taxon>
        <taxon>Roseovarius</taxon>
    </lineage>
</organism>
<evidence type="ECO:0008006" key="5">
    <source>
        <dbReference type="Google" id="ProtNLM"/>
    </source>
</evidence>
<reference evidence="3 4" key="1">
    <citation type="submission" date="2017-03" db="EMBL/GenBank/DDBJ databases">
        <authorList>
            <person name="Afonso C.L."/>
            <person name="Miller P.J."/>
            <person name="Scott M.A."/>
            <person name="Spackman E."/>
            <person name="Goraichik I."/>
            <person name="Dimitrov K.M."/>
            <person name="Suarez D.L."/>
            <person name="Swayne D.E."/>
        </authorList>
    </citation>
    <scope>NUCLEOTIDE SEQUENCE [LARGE SCALE GENOMIC DNA]</scope>
    <source>
        <strain evidence="3 4">CECT 7745</strain>
    </source>
</reference>
<feature type="chain" id="PRO_5012214219" description="VPLPA-CTERM protein sorting domain protein" evidence="2">
    <location>
        <begin position="23"/>
        <end position="225"/>
    </location>
</feature>
<evidence type="ECO:0000256" key="2">
    <source>
        <dbReference type="SAM" id="SignalP"/>
    </source>
</evidence>
<evidence type="ECO:0000313" key="3">
    <source>
        <dbReference type="EMBL" id="SMC10968.1"/>
    </source>
</evidence>
<protein>
    <recommendedName>
        <fullName evidence="5">VPLPA-CTERM protein sorting domain protein</fullName>
    </recommendedName>
</protein>
<dbReference type="NCBIfam" id="TIGR03370">
    <property type="entry name" value="VPLPA-CTERM"/>
    <property type="match status" value="1"/>
</dbReference>
<sequence>MLKHMMAAAVLAAGMSVSSAQAAVLDLTDLIRSTSGGFTSSLIHDQRNGKMSGNKRGQFGSAITGGTFNTTTGAIQFDGTIRKQRKAGGFRTSTFKAVGNLSTSATRTNGLFGNIQFTFTGNLLSGKVLNFLFKDKNYTNGGQPNGFASNGTQNFIALWGDLGNYNRTRCTSQLDKCFGIDLRIAYKPGGGGGGVPSPVPLPASALFLLAGIGGLGAVRKLRKKA</sequence>
<dbReference type="Proteomes" id="UP000193224">
    <property type="component" value="Unassembled WGS sequence"/>
</dbReference>
<keyword evidence="1" id="KW-0812">Transmembrane</keyword>
<name>A0A1X7BMW4_9RHOB</name>
<dbReference type="InterPro" id="IPR022472">
    <property type="entry name" value="VPLPA-CTERM"/>
</dbReference>
<evidence type="ECO:0000313" key="4">
    <source>
        <dbReference type="Proteomes" id="UP000193224"/>
    </source>
</evidence>
<evidence type="ECO:0000256" key="1">
    <source>
        <dbReference type="SAM" id="Phobius"/>
    </source>
</evidence>
<feature type="transmembrane region" description="Helical" evidence="1">
    <location>
        <begin position="199"/>
        <end position="218"/>
    </location>
</feature>
<keyword evidence="1" id="KW-1133">Transmembrane helix</keyword>
<dbReference type="EMBL" id="FWXB01000002">
    <property type="protein sequence ID" value="SMC10968.1"/>
    <property type="molecule type" value="Genomic_DNA"/>
</dbReference>